<protein>
    <submittedName>
        <fullName evidence="2">(rape) hypothetical protein</fullName>
    </submittedName>
</protein>
<feature type="compositionally biased region" description="Basic and acidic residues" evidence="1">
    <location>
        <begin position="95"/>
        <end position="115"/>
    </location>
</feature>
<evidence type="ECO:0000313" key="2">
    <source>
        <dbReference type="EMBL" id="CAF2042435.1"/>
    </source>
</evidence>
<feature type="region of interest" description="Disordered" evidence="1">
    <location>
        <begin position="26"/>
        <end position="121"/>
    </location>
</feature>
<dbReference type="EMBL" id="HG994363">
    <property type="protein sequence ID" value="CAF2042435.1"/>
    <property type="molecule type" value="Genomic_DNA"/>
</dbReference>
<dbReference type="AlphaFoldDB" id="A0A816P089"/>
<dbReference type="Proteomes" id="UP001295469">
    <property type="component" value="Chromosome A09"/>
</dbReference>
<feature type="compositionally biased region" description="Polar residues" evidence="1">
    <location>
        <begin position="62"/>
        <end position="81"/>
    </location>
</feature>
<gene>
    <name evidence="2" type="ORF">DARMORV10_A09P25800.1</name>
</gene>
<sequence>MRVNRIQPLSTGYQTETGCKHSRCITQGKLSLGPSPGNADRAGEGHNPYPRPTNTTPRAQIYNRTTGSEITKSSSTRSATHTVKEQIYSRRRRYPREERGEGRDTFSRTRTGDREKRRRPV</sequence>
<proteinExistence type="predicted"/>
<reference evidence="2" key="1">
    <citation type="submission" date="2021-01" db="EMBL/GenBank/DDBJ databases">
        <authorList>
            <consortium name="Genoscope - CEA"/>
            <person name="William W."/>
        </authorList>
    </citation>
    <scope>NUCLEOTIDE SEQUENCE</scope>
</reference>
<name>A0A816P089_BRANA</name>
<evidence type="ECO:0000256" key="1">
    <source>
        <dbReference type="SAM" id="MobiDB-lite"/>
    </source>
</evidence>
<organism evidence="2">
    <name type="scientific">Brassica napus</name>
    <name type="common">Rape</name>
    <dbReference type="NCBI Taxonomy" id="3708"/>
    <lineage>
        <taxon>Eukaryota</taxon>
        <taxon>Viridiplantae</taxon>
        <taxon>Streptophyta</taxon>
        <taxon>Embryophyta</taxon>
        <taxon>Tracheophyta</taxon>
        <taxon>Spermatophyta</taxon>
        <taxon>Magnoliopsida</taxon>
        <taxon>eudicotyledons</taxon>
        <taxon>Gunneridae</taxon>
        <taxon>Pentapetalae</taxon>
        <taxon>rosids</taxon>
        <taxon>malvids</taxon>
        <taxon>Brassicales</taxon>
        <taxon>Brassicaceae</taxon>
        <taxon>Brassiceae</taxon>
        <taxon>Brassica</taxon>
    </lineage>
</organism>
<accession>A0A816P089</accession>